<dbReference type="VEuPathDB" id="FungiDB:C5L36_0E04455"/>
<dbReference type="OrthoDB" id="15108at2759"/>
<keyword evidence="1" id="KW-0472">Membrane</keyword>
<organism evidence="2 3">
    <name type="scientific">Pichia kudriavzevii</name>
    <name type="common">Yeast</name>
    <name type="synonym">Issatchenkia orientalis</name>
    <dbReference type="NCBI Taxonomy" id="4909"/>
    <lineage>
        <taxon>Eukaryota</taxon>
        <taxon>Fungi</taxon>
        <taxon>Dikarya</taxon>
        <taxon>Ascomycota</taxon>
        <taxon>Saccharomycotina</taxon>
        <taxon>Pichiomycetes</taxon>
        <taxon>Pichiales</taxon>
        <taxon>Pichiaceae</taxon>
        <taxon>Pichia</taxon>
    </lineage>
</organism>
<dbReference type="KEGG" id="pkz:C5L36_0E04455"/>
<dbReference type="GeneID" id="40386250"/>
<reference evidence="2 3" key="1">
    <citation type="submission" date="2018-06" db="EMBL/GenBank/DDBJ databases">
        <title>Population genomics shows no distinction between pathogenic Candida krusei and environmental Pichia kudriavzevii: One species, four names.</title>
        <authorList>
            <person name="Douglass A.P."/>
            <person name="Offei B."/>
            <person name="Braun-Galleani S."/>
            <person name="Coughlan A.Y."/>
            <person name="Martos A."/>
            <person name="Ortiz-Merino R.A."/>
            <person name="Byrne K.P."/>
            <person name="Wolfe K.H."/>
        </authorList>
    </citation>
    <scope>NUCLEOTIDE SEQUENCE [LARGE SCALE GENOMIC DNA]</scope>
    <source>
        <strain evidence="2 3">CBS573</strain>
    </source>
</reference>
<sequence>MAGHFGRHLLHADKNVEKFSDFRENLIRHYKWNIKSAGIAVLFLAAIPVGLSYIGYKYQDVNCIAKRRTTSIWQAENNWVPRS</sequence>
<accession>A0A2U9RB56</accession>
<evidence type="ECO:0000313" key="3">
    <source>
        <dbReference type="Proteomes" id="UP000249293"/>
    </source>
</evidence>
<keyword evidence="1" id="KW-0812">Transmembrane</keyword>
<dbReference type="Proteomes" id="UP000249293">
    <property type="component" value="Chromosome 5"/>
</dbReference>
<evidence type="ECO:0000313" key="2">
    <source>
        <dbReference type="EMBL" id="AWU78391.1"/>
    </source>
</evidence>
<protein>
    <recommendedName>
        <fullName evidence="4">Complex I-B15</fullName>
    </recommendedName>
</protein>
<keyword evidence="3" id="KW-1185">Reference proteome</keyword>
<dbReference type="AlphaFoldDB" id="A0A2U9RB56"/>
<name>A0A2U9RB56_PICKU</name>
<dbReference type="PANTHER" id="PTHR39476">
    <property type="entry name" value="NADH:UBIQUINONE OXIDOREDUCTASE 6.6KD SUBUNIT"/>
    <property type="match status" value="1"/>
</dbReference>
<dbReference type="PANTHER" id="PTHR39476:SF1">
    <property type="entry name" value="NADH DEHYDROGENASE [UBIQUINONE] 1 BETA SUBCOMPLEX SUBUNIT 4"/>
    <property type="match status" value="1"/>
</dbReference>
<keyword evidence="1" id="KW-1133">Transmembrane helix</keyword>
<dbReference type="EMBL" id="CP028777">
    <property type="protein sequence ID" value="AWU78391.1"/>
    <property type="molecule type" value="Genomic_DNA"/>
</dbReference>
<evidence type="ECO:0008006" key="4">
    <source>
        <dbReference type="Google" id="ProtNLM"/>
    </source>
</evidence>
<evidence type="ECO:0000256" key="1">
    <source>
        <dbReference type="SAM" id="Phobius"/>
    </source>
</evidence>
<gene>
    <name evidence="2" type="ORF">C5L36_0E04455</name>
</gene>
<proteinExistence type="predicted"/>
<feature type="transmembrane region" description="Helical" evidence="1">
    <location>
        <begin position="37"/>
        <end position="56"/>
    </location>
</feature>
<dbReference type="RefSeq" id="XP_029323867.1">
    <property type="nucleotide sequence ID" value="XM_029468007.1"/>
</dbReference>